<dbReference type="EMBL" id="CP134494">
    <property type="protein sequence ID" value="WNF22418.1"/>
    <property type="molecule type" value="Genomic_DNA"/>
</dbReference>
<sequence>MERRQGDQSADGMITELLLIFGSLREAYASLAFQPRLKAAEWK</sequence>
<gene>
    <name evidence="1" type="ORF">RH061_20010</name>
</gene>
<evidence type="ECO:0000313" key="1">
    <source>
        <dbReference type="EMBL" id="WNF22418.1"/>
    </source>
</evidence>
<keyword evidence="2" id="KW-1185">Reference proteome</keyword>
<accession>A0ABY9VFR6</accession>
<protein>
    <submittedName>
        <fullName evidence="1">Uncharacterized protein</fullName>
    </submittedName>
</protein>
<organism evidence="1 2">
    <name type="scientific">Mesobacillus jeotgali</name>
    <dbReference type="NCBI Taxonomy" id="129985"/>
    <lineage>
        <taxon>Bacteria</taxon>
        <taxon>Bacillati</taxon>
        <taxon>Bacillota</taxon>
        <taxon>Bacilli</taxon>
        <taxon>Bacillales</taxon>
        <taxon>Bacillaceae</taxon>
        <taxon>Mesobacillus</taxon>
    </lineage>
</organism>
<reference evidence="1 2" key="1">
    <citation type="submission" date="2023-09" db="EMBL/GenBank/DDBJ databases">
        <title>Microbial mechanism of fulvic acid promoting antimony reduction mineralization in rice fields.</title>
        <authorList>
            <person name="Chen G."/>
            <person name="Lan J."/>
        </authorList>
    </citation>
    <scope>NUCLEOTIDE SEQUENCE [LARGE SCALE GENOMIC DNA]</scope>
    <source>
        <strain evidence="1 2">PS1</strain>
    </source>
</reference>
<dbReference type="RefSeq" id="WP_311072559.1">
    <property type="nucleotide sequence ID" value="NZ_CP134494.1"/>
</dbReference>
<name>A0ABY9VFR6_9BACI</name>
<dbReference type="Proteomes" id="UP001303324">
    <property type="component" value="Chromosome"/>
</dbReference>
<proteinExistence type="predicted"/>
<evidence type="ECO:0000313" key="2">
    <source>
        <dbReference type="Proteomes" id="UP001303324"/>
    </source>
</evidence>